<keyword evidence="2" id="KW-1133">Transmembrane helix</keyword>
<protein>
    <submittedName>
        <fullName evidence="6">Tellurite resistance protein TerB</fullName>
    </submittedName>
</protein>
<dbReference type="AlphaFoldDB" id="A0A2U8H0P5"/>
<feature type="domain" description="Co-chaperone DjlA N-terminal" evidence="3">
    <location>
        <begin position="538"/>
        <end position="640"/>
    </location>
</feature>
<accession>A0A2U8H0P5</accession>
<dbReference type="SUPFAM" id="SSF158682">
    <property type="entry name" value="TerB-like"/>
    <property type="match status" value="1"/>
</dbReference>
<feature type="region of interest" description="Disordered" evidence="1">
    <location>
        <begin position="55"/>
        <end position="78"/>
    </location>
</feature>
<proteinExistence type="predicted"/>
<evidence type="ECO:0000313" key="6">
    <source>
        <dbReference type="EMBL" id="AWI79461.1"/>
    </source>
</evidence>
<evidence type="ECO:0000259" key="4">
    <source>
        <dbReference type="Pfam" id="PF13208"/>
    </source>
</evidence>
<evidence type="ECO:0000313" key="7">
    <source>
        <dbReference type="Proteomes" id="UP000244902"/>
    </source>
</evidence>
<feature type="compositionally biased region" description="Polar residues" evidence="1">
    <location>
        <begin position="56"/>
        <end position="67"/>
    </location>
</feature>
<dbReference type="Proteomes" id="UP000244902">
    <property type="component" value="Chromosome"/>
</dbReference>
<dbReference type="Pfam" id="PF05099">
    <property type="entry name" value="TerB"/>
    <property type="match status" value="1"/>
</dbReference>
<gene>
    <name evidence="6" type="ORF">CEW87_08815</name>
</gene>
<dbReference type="OrthoDB" id="227636at2"/>
<feature type="transmembrane region" description="Helical" evidence="2">
    <location>
        <begin position="7"/>
        <end position="22"/>
    </location>
</feature>
<evidence type="ECO:0000259" key="5">
    <source>
        <dbReference type="Pfam" id="PF15615"/>
    </source>
</evidence>
<dbReference type="InterPro" id="IPR029024">
    <property type="entry name" value="TerB-like"/>
</dbReference>
<organism evidence="6 7">
    <name type="scientific">Parazoarcus communis</name>
    <dbReference type="NCBI Taxonomy" id="41977"/>
    <lineage>
        <taxon>Bacteria</taxon>
        <taxon>Pseudomonadati</taxon>
        <taxon>Pseudomonadota</taxon>
        <taxon>Betaproteobacteria</taxon>
        <taxon>Rhodocyclales</taxon>
        <taxon>Zoogloeaceae</taxon>
        <taxon>Parazoarcus</taxon>
    </lineage>
</organism>
<keyword evidence="2" id="KW-0812">Transmembrane</keyword>
<keyword evidence="2" id="KW-0472">Membrane</keyword>
<dbReference type="Pfam" id="PF15615">
    <property type="entry name" value="TerB_C"/>
    <property type="match status" value="1"/>
</dbReference>
<evidence type="ECO:0000256" key="1">
    <source>
        <dbReference type="SAM" id="MobiDB-lite"/>
    </source>
</evidence>
<reference evidence="6 7" key="1">
    <citation type="submission" date="2017-06" db="EMBL/GenBank/DDBJ databases">
        <title>Azoarcus sp. TSNA42 complete genome sequence.</title>
        <authorList>
            <person name="Woo J.-H."/>
            <person name="Kim H.-S."/>
        </authorList>
    </citation>
    <scope>NUCLEOTIDE SEQUENCE [LARGE SCALE GENOMIC DNA]</scope>
    <source>
        <strain evidence="6 7">TSNA42</strain>
    </source>
</reference>
<sequence length="802" mass="86565">MAKKSGSSPLLIMAAIIIGAIASVPKDVWVFLFIIGGVVLVAWLAKKLLGDKTKATAESPTAQSRTAQRARESAQATGDLKTIRGRPEEGFASFRMDGAADSDEFRVPASSVSSSSLRWVPAGEKANVAGFDLPGGMVYIGSGPHDDYGYTEPSAINPKLGVTGSPVDWSVRLTDYWPSYSSISPDARRAYLQWLADGRRAPDANIGYVFLFFYGLERRVLVDLGSGSSEGGEIEVIRNEVRHLLGIYGDNNSFRRYASHFLAFIEADTYSTQAFTPDPPAVNSTLEHGYELPLSLKLGLGHLAVAQKPVPASWALAWALNDPNIYRRTPVSRCEAEFKALFNRKYAEDFGDGFVLRLNKTKLQVTYQPSSGALGRQEMRRKVGDLPDVTAVKGPIQKLQALVDACTTSLESYSRFIGRNPDKAQALEGLLQLPVELWPAPVRAELDDLKSRVGDGMLLMAFGELSGRLKSAGALSRDKVIGLARALESLHIGLEPDVLAGSRTPKAEDRVALFATLPEDSTARAGHAYRAAAVTLDLACMAVHADGEASAHELMSLTKQINAWAHLSDTQRKRLKAHLRLGIDQPATLASLKKKLEPLSEDARRSICRLLAHLTQADGVVSPAEVKFLERTYKALALDTKLVYSDLHASPAPNVVPTTSTTQATPVVTAIGATAGFALDPARIAQLEKETAEVSELLAKVFVDEEAHEPAQIMEAAPEEELTAAPGILGLDADHSAFVRILVSRTSWLRGELADAAADMELMLDGALEHINEAVLDALDAPLTEGDDPIEINKEVLEALPV</sequence>
<dbReference type="InterPro" id="IPR007791">
    <property type="entry name" value="DjlA_N"/>
</dbReference>
<feature type="domain" description="TerB-C" evidence="5">
    <location>
        <begin position="673"/>
        <end position="800"/>
    </location>
</feature>
<dbReference type="InterPro" id="IPR028932">
    <property type="entry name" value="TerB-C"/>
</dbReference>
<dbReference type="InterPro" id="IPR025266">
    <property type="entry name" value="TerB_N"/>
</dbReference>
<dbReference type="CDD" id="cd07176">
    <property type="entry name" value="terB"/>
    <property type="match status" value="1"/>
</dbReference>
<dbReference type="Pfam" id="PF13208">
    <property type="entry name" value="TerB_N"/>
    <property type="match status" value="1"/>
</dbReference>
<feature type="domain" description="TerB N-terminal" evidence="4">
    <location>
        <begin position="121"/>
        <end position="331"/>
    </location>
</feature>
<dbReference type="EMBL" id="CP022188">
    <property type="protein sequence ID" value="AWI79461.1"/>
    <property type="molecule type" value="Genomic_DNA"/>
</dbReference>
<evidence type="ECO:0000259" key="3">
    <source>
        <dbReference type="Pfam" id="PF05099"/>
    </source>
</evidence>
<dbReference type="Gene3D" id="1.10.3680.10">
    <property type="entry name" value="TerB-like"/>
    <property type="match status" value="1"/>
</dbReference>
<name>A0A2U8H0P5_9RHOO</name>
<feature type="transmembrane region" description="Helical" evidence="2">
    <location>
        <begin position="28"/>
        <end position="45"/>
    </location>
</feature>
<dbReference type="RefSeq" id="WP_108972351.1">
    <property type="nucleotide sequence ID" value="NZ_CP022188.1"/>
</dbReference>
<evidence type="ECO:0000256" key="2">
    <source>
        <dbReference type="SAM" id="Phobius"/>
    </source>
</evidence>